<dbReference type="InterPro" id="IPR014567">
    <property type="entry name" value="UCP031900"/>
</dbReference>
<sequence length="337" mass="35787">MNRGALRAVSLAALAVAGIGSTSEATEDFVVRTSPLTYFAGRTPGEAVGDGLIWRGGLNLTSDNDRFGGLSGLSFVDTSAMIFVSDRGQFFTARIAYDESGRPAELLDTALTTMENSNGEPLPRQYSRDAESVDVVVREGTPVAVRVGFEHLTRAADFDLDGMSPAGAARNIAIPEWLSSARSNETLESLCIAPPASPVAGSTLMLSENLRTNGGQVRAWMMGVRDRGDLAYETSGNMVPTDCAFLPDGDLLVLERGLGFLSFAMRLVRIPADLVRPGAVMRGAVLLEAGGGDIDNMEALGVHVGPDGETRVTIASDDNFNDWQRTILLEFALVDGP</sequence>
<evidence type="ECO:0000259" key="2">
    <source>
        <dbReference type="Pfam" id="PF13449"/>
    </source>
</evidence>
<dbReference type="InterPro" id="IPR027372">
    <property type="entry name" value="Phytase-like_dom"/>
</dbReference>
<comment type="caution">
    <text evidence="3">The sequence shown here is derived from an EMBL/GenBank/DDBJ whole genome shotgun (WGS) entry which is preliminary data.</text>
</comment>
<dbReference type="Pfam" id="PF13449">
    <property type="entry name" value="Phytase-like"/>
    <property type="match status" value="1"/>
</dbReference>
<dbReference type="Proteomes" id="UP000646579">
    <property type="component" value="Unassembled WGS sequence"/>
</dbReference>
<reference evidence="3" key="1">
    <citation type="journal article" date="2014" name="Int. J. Syst. Evol. Microbiol.">
        <title>Complete genome sequence of Corynebacterium casei LMG S-19264T (=DSM 44701T), isolated from a smear-ripened cheese.</title>
        <authorList>
            <consortium name="US DOE Joint Genome Institute (JGI-PGF)"/>
            <person name="Walter F."/>
            <person name="Albersmeier A."/>
            <person name="Kalinowski J."/>
            <person name="Ruckert C."/>
        </authorList>
    </citation>
    <scope>NUCLEOTIDE SEQUENCE</scope>
    <source>
        <strain evidence="3">KCTC 32437</strain>
    </source>
</reference>
<feature type="domain" description="Phytase-like" evidence="2">
    <location>
        <begin position="66"/>
        <end position="320"/>
    </location>
</feature>
<feature type="signal peptide" evidence="1">
    <location>
        <begin position="1"/>
        <end position="25"/>
    </location>
</feature>
<evidence type="ECO:0000313" key="3">
    <source>
        <dbReference type="EMBL" id="GHA26625.1"/>
    </source>
</evidence>
<keyword evidence="1" id="KW-0732">Signal</keyword>
<keyword evidence="4" id="KW-1185">Reference proteome</keyword>
<evidence type="ECO:0000256" key="1">
    <source>
        <dbReference type="SAM" id="SignalP"/>
    </source>
</evidence>
<evidence type="ECO:0000313" key="4">
    <source>
        <dbReference type="Proteomes" id="UP000646579"/>
    </source>
</evidence>
<dbReference type="EMBL" id="BMZE01000002">
    <property type="protein sequence ID" value="GHA26625.1"/>
    <property type="molecule type" value="Genomic_DNA"/>
</dbReference>
<accession>A0A918S842</accession>
<name>A0A918S842_9HYPH</name>
<feature type="chain" id="PRO_5037426727" description="Phytase-like domain-containing protein" evidence="1">
    <location>
        <begin position="26"/>
        <end position="337"/>
    </location>
</feature>
<reference evidence="3" key="2">
    <citation type="submission" date="2020-09" db="EMBL/GenBank/DDBJ databases">
        <authorList>
            <person name="Sun Q."/>
            <person name="Kim S."/>
        </authorList>
    </citation>
    <scope>NUCLEOTIDE SEQUENCE</scope>
    <source>
        <strain evidence="3">KCTC 32437</strain>
    </source>
</reference>
<proteinExistence type="predicted"/>
<protein>
    <recommendedName>
        <fullName evidence="2">Phytase-like domain-containing protein</fullName>
    </recommendedName>
</protein>
<organism evidence="3 4">
    <name type="scientific">Devosia pacifica</name>
    <dbReference type="NCBI Taxonomy" id="1335967"/>
    <lineage>
        <taxon>Bacteria</taxon>
        <taxon>Pseudomonadati</taxon>
        <taxon>Pseudomonadota</taxon>
        <taxon>Alphaproteobacteria</taxon>
        <taxon>Hyphomicrobiales</taxon>
        <taxon>Devosiaceae</taxon>
        <taxon>Devosia</taxon>
    </lineage>
</organism>
<dbReference type="PIRSF" id="PIRSF031900">
    <property type="entry name" value="UCP031900"/>
    <property type="match status" value="1"/>
</dbReference>
<dbReference type="RefSeq" id="WP_189425817.1">
    <property type="nucleotide sequence ID" value="NZ_BMZE01000002.1"/>
</dbReference>
<dbReference type="AlphaFoldDB" id="A0A918S842"/>
<gene>
    <name evidence="3" type="ORF">GCM10007989_23030</name>
</gene>